<feature type="chain" id="PRO_5001516090" evidence="7">
    <location>
        <begin position="22"/>
        <end position="1084"/>
    </location>
</feature>
<keyword evidence="3" id="KW-1134">Transmembrane beta strand</keyword>
<keyword evidence="10" id="KW-1185">Reference proteome</keyword>
<evidence type="ECO:0000256" key="5">
    <source>
        <dbReference type="ARBA" id="ARBA00023136"/>
    </source>
</evidence>
<proteinExistence type="predicted"/>
<feature type="domain" description="TonB-dependent transporter Oar-like beta-barrel" evidence="8">
    <location>
        <begin position="246"/>
        <end position="325"/>
    </location>
</feature>
<keyword evidence="4" id="KW-0812">Transmembrane</keyword>
<dbReference type="STRING" id="1317122.ATO12_09585"/>
<gene>
    <name evidence="9" type="ORF">ATO12_09585</name>
</gene>
<evidence type="ECO:0000313" key="9">
    <source>
        <dbReference type="EMBL" id="EZH74975.1"/>
    </source>
</evidence>
<keyword evidence="5" id="KW-0472">Membrane</keyword>
<dbReference type="RefSeq" id="WP_034239978.1">
    <property type="nucleotide sequence ID" value="NZ_AQRA01000002.1"/>
</dbReference>
<name>A0A023BY84_9FLAO</name>
<dbReference type="Proteomes" id="UP000023541">
    <property type="component" value="Unassembled WGS sequence"/>
</dbReference>
<keyword evidence="7" id="KW-0732">Signal</keyword>
<dbReference type="InterPro" id="IPR039426">
    <property type="entry name" value="TonB-dep_rcpt-like"/>
</dbReference>
<dbReference type="GO" id="GO:0044718">
    <property type="term" value="P:siderophore transmembrane transport"/>
    <property type="evidence" value="ECO:0007669"/>
    <property type="project" value="TreeGrafter"/>
</dbReference>
<dbReference type="Pfam" id="PF25183">
    <property type="entry name" value="OMP_b-brl_4"/>
    <property type="match status" value="2"/>
</dbReference>
<evidence type="ECO:0000256" key="7">
    <source>
        <dbReference type="SAM" id="SignalP"/>
    </source>
</evidence>
<evidence type="ECO:0000256" key="6">
    <source>
        <dbReference type="ARBA" id="ARBA00023237"/>
    </source>
</evidence>
<dbReference type="Pfam" id="PF13620">
    <property type="entry name" value="CarboxypepD_reg"/>
    <property type="match status" value="1"/>
</dbReference>
<dbReference type="GO" id="GO:0009279">
    <property type="term" value="C:cell outer membrane"/>
    <property type="evidence" value="ECO:0007669"/>
    <property type="project" value="UniProtKB-SubCell"/>
</dbReference>
<sequence length="1084" mass="119023">MKKITFLFVVILMAVVGETFAQGVTKSSINGKITDNTGQALPGANVVAIHTPSGTKYGAITDFDGFYRIANMRTGGPYKVTISYVGFKDYVKDNTFLQLGDSQNISTQMIEEASALEQVIITVTNNSVFDSGKTGTETTVTERQINSLPSVSRSVADFVRITPQAQITEGDDGFSVSLAGQNNRYNALYIDGGVSNDVFGLAGSGTDGGQTGVNPFSIDAIETFQINIAPFDVRQSGFSGGAINAITRSGTNNIEGSAYTYFRNESLSGKTPPDLVGTGESREKLSDYSAKIYGARIGGPIIKDKLFYFVNYEREEQETPQPFNFSNYQGNASLADIQGLSNFLQTTYGYDTGGFDNNTRTLDSDKLTVKLDWNINDNHQLSVKHNFVKADNLEARNSGNRNIGFINGSELFKSTKNETTLEFSSSIGNWASNNLLVGYKSVRDDRDPSGNPFPTVDIRDGGGTISFGAEPFSTANLLDQDIVNIADNFEIYSGRHTVTIGTQHEFSKIKNLFFAFNYGDYTFNSLSDFYNGIIDEYQKGYSLVGGTAVGDESSGASEFKLYQPSFYVQDEVSVTDNFKLTAGLRVDVPIFDAGAENADFNDRTIPLLEAAGKDLQGARVGKKIRPSAHLSPRVGFNWDVKNDKTTQIRGGFGIFTSRIPLVWPGGSYNNNGITGGFTGGFNLDPSTITFNPNVNQQPVAVAPGTGETAGNVDIFTPDLKLPQVMKYNIAIDQKLPLWGLIASADFLYTDVITNIYYQNLNIRGPEGTLNGADNRPYYSDSFGDRIDNTYGRIILGTNTGEGFSYNTSFTLRKPFDNGFQGSVSYSYGESESIFDGTSSQNSSQWRNIQTVNGKNSNIPRSRSDFSQGSRFSANVSYEKEYLGFMKSTIALFYEGTQGAPHSFVYREGRDLLNDDSRDNALIYIPSNASEINLVPFRDDDGNIIPGSATPAEQWAALDAFIEGNDYLRKRRGGYAERNGDRGPWSHAIDLKFLQDFYINTGDKKNTLQLSLDIFNFTNLLNKDWGKRKFIPGNVALIETVRGGTADPEFTFDASSFEDGIEQIDDNGLQSSRWQMQVGLRYIFN</sequence>
<dbReference type="Gene3D" id="2.60.40.1120">
    <property type="entry name" value="Carboxypeptidase-like, regulatory domain"/>
    <property type="match status" value="1"/>
</dbReference>
<keyword evidence="6" id="KW-0998">Cell outer membrane</keyword>
<dbReference type="InterPro" id="IPR057601">
    <property type="entry name" value="Oar-like_b-barrel"/>
</dbReference>
<keyword evidence="9" id="KW-0675">Receptor</keyword>
<dbReference type="OrthoDB" id="9768147at2"/>
<dbReference type="Gene3D" id="2.40.170.20">
    <property type="entry name" value="TonB-dependent receptor, beta-barrel domain"/>
    <property type="match status" value="1"/>
</dbReference>
<keyword evidence="2" id="KW-0813">Transport</keyword>
<dbReference type="InterPro" id="IPR008969">
    <property type="entry name" value="CarboxyPept-like_regulatory"/>
</dbReference>
<evidence type="ECO:0000256" key="3">
    <source>
        <dbReference type="ARBA" id="ARBA00022452"/>
    </source>
</evidence>
<accession>A0A023BY84</accession>
<evidence type="ECO:0000313" key="10">
    <source>
        <dbReference type="Proteomes" id="UP000023541"/>
    </source>
</evidence>
<dbReference type="AlphaFoldDB" id="A0A023BY84"/>
<evidence type="ECO:0000256" key="2">
    <source>
        <dbReference type="ARBA" id="ARBA00022448"/>
    </source>
</evidence>
<evidence type="ECO:0000259" key="8">
    <source>
        <dbReference type="Pfam" id="PF25183"/>
    </source>
</evidence>
<dbReference type="InterPro" id="IPR036942">
    <property type="entry name" value="Beta-barrel_TonB_sf"/>
</dbReference>
<dbReference type="eggNOG" id="COG4771">
    <property type="taxonomic scope" value="Bacteria"/>
</dbReference>
<dbReference type="PANTHER" id="PTHR30069:SF46">
    <property type="entry name" value="OAR PROTEIN"/>
    <property type="match status" value="1"/>
</dbReference>
<evidence type="ECO:0000256" key="4">
    <source>
        <dbReference type="ARBA" id="ARBA00022692"/>
    </source>
</evidence>
<dbReference type="GO" id="GO:0015344">
    <property type="term" value="F:siderophore uptake transmembrane transporter activity"/>
    <property type="evidence" value="ECO:0007669"/>
    <property type="project" value="TreeGrafter"/>
</dbReference>
<organism evidence="9 10">
    <name type="scientific">Aquimarina atlantica</name>
    <dbReference type="NCBI Taxonomy" id="1317122"/>
    <lineage>
        <taxon>Bacteria</taxon>
        <taxon>Pseudomonadati</taxon>
        <taxon>Bacteroidota</taxon>
        <taxon>Flavobacteriia</taxon>
        <taxon>Flavobacteriales</taxon>
        <taxon>Flavobacteriaceae</taxon>
        <taxon>Aquimarina</taxon>
    </lineage>
</organism>
<dbReference type="SUPFAM" id="SSF56935">
    <property type="entry name" value="Porins"/>
    <property type="match status" value="1"/>
</dbReference>
<dbReference type="EMBL" id="AQRA01000002">
    <property type="protein sequence ID" value="EZH74975.1"/>
    <property type="molecule type" value="Genomic_DNA"/>
</dbReference>
<comment type="caution">
    <text evidence="9">The sequence shown here is derived from an EMBL/GenBank/DDBJ whole genome shotgun (WGS) entry which is preliminary data.</text>
</comment>
<feature type="domain" description="TonB-dependent transporter Oar-like beta-barrel" evidence="8">
    <location>
        <begin position="355"/>
        <end position="1020"/>
    </location>
</feature>
<comment type="subcellular location">
    <subcellularLocation>
        <location evidence="1">Cell outer membrane</location>
        <topology evidence="1">Multi-pass membrane protein</topology>
    </subcellularLocation>
</comment>
<dbReference type="SUPFAM" id="SSF49464">
    <property type="entry name" value="Carboxypeptidase regulatory domain-like"/>
    <property type="match status" value="1"/>
</dbReference>
<protein>
    <submittedName>
        <fullName evidence="9">TonB-dependent receptor</fullName>
    </submittedName>
</protein>
<dbReference type="PANTHER" id="PTHR30069">
    <property type="entry name" value="TONB-DEPENDENT OUTER MEMBRANE RECEPTOR"/>
    <property type="match status" value="1"/>
</dbReference>
<evidence type="ECO:0000256" key="1">
    <source>
        <dbReference type="ARBA" id="ARBA00004571"/>
    </source>
</evidence>
<reference evidence="9 10" key="1">
    <citation type="submission" date="2014-04" db="EMBL/GenBank/DDBJ databases">
        <title>Aquimarina sp. 22II-S11-z7 Genome Sequencing.</title>
        <authorList>
            <person name="Lai Q."/>
        </authorList>
    </citation>
    <scope>NUCLEOTIDE SEQUENCE [LARGE SCALE GENOMIC DNA]</scope>
    <source>
        <strain evidence="9 10">22II-S11-z7</strain>
    </source>
</reference>
<feature type="signal peptide" evidence="7">
    <location>
        <begin position="1"/>
        <end position="21"/>
    </location>
</feature>